<accession>A0A2J6PQ61</accession>
<protein>
    <submittedName>
        <fullName evidence="1">Uncharacterized protein</fullName>
    </submittedName>
</protein>
<dbReference type="STRING" id="1745343.A0A2J6PQ61"/>
<sequence length="79" mass="8889">FYVGGEWIKTSASHVFQGQMYMERLSPVGGLSKPYPTIFLHGGAQTGTRMQCPTLSHRQTLVAELELAEENIEHDFLCF</sequence>
<proteinExistence type="predicted"/>
<evidence type="ECO:0000313" key="1">
    <source>
        <dbReference type="EMBL" id="PMD16165.1"/>
    </source>
</evidence>
<dbReference type="EMBL" id="KZ613508">
    <property type="protein sequence ID" value="PMD16165.1"/>
    <property type="molecule type" value="Genomic_DNA"/>
</dbReference>
<dbReference type="OrthoDB" id="9978720at2759"/>
<dbReference type="Proteomes" id="UP000235672">
    <property type="component" value="Unassembled WGS sequence"/>
</dbReference>
<organism evidence="1 2">
    <name type="scientific">Hyaloscypha hepaticicola</name>
    <dbReference type="NCBI Taxonomy" id="2082293"/>
    <lineage>
        <taxon>Eukaryota</taxon>
        <taxon>Fungi</taxon>
        <taxon>Dikarya</taxon>
        <taxon>Ascomycota</taxon>
        <taxon>Pezizomycotina</taxon>
        <taxon>Leotiomycetes</taxon>
        <taxon>Helotiales</taxon>
        <taxon>Hyaloscyphaceae</taxon>
        <taxon>Hyaloscypha</taxon>
    </lineage>
</organism>
<feature type="non-terminal residue" evidence="1">
    <location>
        <position position="1"/>
    </location>
</feature>
<dbReference type="AlphaFoldDB" id="A0A2J6PQ61"/>
<reference evidence="1 2" key="1">
    <citation type="submission" date="2016-05" db="EMBL/GenBank/DDBJ databases">
        <title>A degradative enzymes factory behind the ericoid mycorrhizal symbiosis.</title>
        <authorList>
            <consortium name="DOE Joint Genome Institute"/>
            <person name="Martino E."/>
            <person name="Morin E."/>
            <person name="Grelet G."/>
            <person name="Kuo A."/>
            <person name="Kohler A."/>
            <person name="Daghino S."/>
            <person name="Barry K."/>
            <person name="Choi C."/>
            <person name="Cichocki N."/>
            <person name="Clum A."/>
            <person name="Copeland A."/>
            <person name="Hainaut M."/>
            <person name="Haridas S."/>
            <person name="Labutti K."/>
            <person name="Lindquist E."/>
            <person name="Lipzen A."/>
            <person name="Khouja H.-R."/>
            <person name="Murat C."/>
            <person name="Ohm R."/>
            <person name="Olson A."/>
            <person name="Spatafora J."/>
            <person name="Veneault-Fourrey C."/>
            <person name="Henrissat B."/>
            <person name="Grigoriev I."/>
            <person name="Martin F."/>
            <person name="Perotto S."/>
        </authorList>
    </citation>
    <scope>NUCLEOTIDE SEQUENCE [LARGE SCALE GENOMIC DNA]</scope>
    <source>
        <strain evidence="1 2">UAMH 7357</strain>
    </source>
</reference>
<dbReference type="Gene3D" id="3.40.50.1820">
    <property type="entry name" value="alpha/beta hydrolase"/>
    <property type="match status" value="1"/>
</dbReference>
<gene>
    <name evidence="1" type="ORF">NA56DRAFT_581162</name>
</gene>
<evidence type="ECO:0000313" key="2">
    <source>
        <dbReference type="Proteomes" id="UP000235672"/>
    </source>
</evidence>
<dbReference type="InterPro" id="IPR029058">
    <property type="entry name" value="AB_hydrolase_fold"/>
</dbReference>
<keyword evidence="2" id="KW-1185">Reference proteome</keyword>
<name>A0A2J6PQ61_9HELO</name>